<reference evidence="2 3" key="3">
    <citation type="submission" date="2019-11" db="EMBL/GenBank/DDBJ databases">
        <title>A de novo genome assembly of a pear dwarfing rootstock.</title>
        <authorList>
            <person name="Wang F."/>
            <person name="Wang J."/>
            <person name="Li S."/>
            <person name="Zhang Y."/>
            <person name="Fang M."/>
            <person name="Ma L."/>
            <person name="Zhao Y."/>
            <person name="Jiang S."/>
        </authorList>
    </citation>
    <scope>NUCLEOTIDE SEQUENCE [LARGE SCALE GENOMIC DNA]</scope>
    <source>
        <strain evidence="2">S2</strain>
        <tissue evidence="2">Leaf</tissue>
    </source>
</reference>
<sequence length="96" mass="10076">MAESDLTEASIGALLLVVAVLETMNSIFPVLGSKLIVVEQTPPQLLGGMVNVRAQGRGRKVVKEKGDGEGAKEKKTDGSAAREDGTRSPLEIDGSR</sequence>
<feature type="compositionally biased region" description="Basic and acidic residues" evidence="1">
    <location>
        <begin position="61"/>
        <end position="86"/>
    </location>
</feature>
<dbReference type="EMBL" id="SMOL01000781">
    <property type="protein sequence ID" value="KAB2595281.1"/>
    <property type="molecule type" value="Genomic_DNA"/>
</dbReference>
<evidence type="ECO:0000256" key="1">
    <source>
        <dbReference type="SAM" id="MobiDB-lite"/>
    </source>
</evidence>
<reference evidence="3" key="2">
    <citation type="submission" date="2019-10" db="EMBL/GenBank/DDBJ databases">
        <title>A de novo genome assembly of a pear dwarfing rootstock.</title>
        <authorList>
            <person name="Wang F."/>
            <person name="Wang J."/>
            <person name="Li S."/>
            <person name="Zhang Y."/>
            <person name="Fang M."/>
            <person name="Ma L."/>
            <person name="Zhao Y."/>
            <person name="Jiang S."/>
        </authorList>
    </citation>
    <scope>NUCLEOTIDE SEQUENCE [LARGE SCALE GENOMIC DNA]</scope>
</reference>
<dbReference type="Proteomes" id="UP000327157">
    <property type="component" value="Chromosome 7"/>
</dbReference>
<protein>
    <submittedName>
        <fullName evidence="2">Cleavage stimulation factor subunit 2</fullName>
    </submittedName>
</protein>
<name>A0A5N5EZ98_9ROSA</name>
<gene>
    <name evidence="2" type="ORF">D8674_030731</name>
</gene>
<comment type="caution">
    <text evidence="2">The sequence shown here is derived from an EMBL/GenBank/DDBJ whole genome shotgun (WGS) entry which is preliminary data.</text>
</comment>
<accession>A0A5N5EZ98</accession>
<evidence type="ECO:0000313" key="2">
    <source>
        <dbReference type="EMBL" id="KAB2595281.1"/>
    </source>
</evidence>
<dbReference type="AlphaFoldDB" id="A0A5N5EZ98"/>
<proteinExistence type="predicted"/>
<organism evidence="2 3">
    <name type="scientific">Pyrus ussuriensis x Pyrus communis</name>
    <dbReference type="NCBI Taxonomy" id="2448454"/>
    <lineage>
        <taxon>Eukaryota</taxon>
        <taxon>Viridiplantae</taxon>
        <taxon>Streptophyta</taxon>
        <taxon>Embryophyta</taxon>
        <taxon>Tracheophyta</taxon>
        <taxon>Spermatophyta</taxon>
        <taxon>Magnoliopsida</taxon>
        <taxon>eudicotyledons</taxon>
        <taxon>Gunneridae</taxon>
        <taxon>Pentapetalae</taxon>
        <taxon>rosids</taxon>
        <taxon>fabids</taxon>
        <taxon>Rosales</taxon>
        <taxon>Rosaceae</taxon>
        <taxon>Amygdaloideae</taxon>
        <taxon>Maleae</taxon>
        <taxon>Pyrus</taxon>
    </lineage>
</organism>
<feature type="region of interest" description="Disordered" evidence="1">
    <location>
        <begin position="57"/>
        <end position="96"/>
    </location>
</feature>
<reference evidence="2 3" key="1">
    <citation type="submission" date="2019-09" db="EMBL/GenBank/DDBJ databases">
        <authorList>
            <person name="Ou C."/>
        </authorList>
    </citation>
    <scope>NUCLEOTIDE SEQUENCE [LARGE SCALE GENOMIC DNA]</scope>
    <source>
        <strain evidence="2">S2</strain>
        <tissue evidence="2">Leaf</tissue>
    </source>
</reference>
<evidence type="ECO:0000313" key="3">
    <source>
        <dbReference type="Proteomes" id="UP000327157"/>
    </source>
</evidence>
<keyword evidence="3" id="KW-1185">Reference proteome</keyword>